<name>A0A2I0B327_9ASPA</name>
<evidence type="ECO:0000313" key="1">
    <source>
        <dbReference type="EMBL" id="PKA62191.1"/>
    </source>
</evidence>
<gene>
    <name evidence="1" type="ORF">AXF42_Ash015075</name>
</gene>
<dbReference type="Proteomes" id="UP000236161">
    <property type="component" value="Unassembled WGS sequence"/>
</dbReference>
<organism evidence="1 2">
    <name type="scientific">Apostasia shenzhenica</name>
    <dbReference type="NCBI Taxonomy" id="1088818"/>
    <lineage>
        <taxon>Eukaryota</taxon>
        <taxon>Viridiplantae</taxon>
        <taxon>Streptophyta</taxon>
        <taxon>Embryophyta</taxon>
        <taxon>Tracheophyta</taxon>
        <taxon>Spermatophyta</taxon>
        <taxon>Magnoliopsida</taxon>
        <taxon>Liliopsida</taxon>
        <taxon>Asparagales</taxon>
        <taxon>Orchidaceae</taxon>
        <taxon>Apostasioideae</taxon>
        <taxon>Apostasia</taxon>
    </lineage>
</organism>
<proteinExistence type="predicted"/>
<evidence type="ECO:0000313" key="2">
    <source>
        <dbReference type="Proteomes" id="UP000236161"/>
    </source>
</evidence>
<sequence length="129" mass="13968">MCKKIKKKKNKIASFNSELVRVLGSGAFEGFIAKLSSSFALRHGCCGVLRSKIRGNPFVFPAEYPPLVLFTCETATAAPTSVAFSSLQIFVELSQGIVCSVLYASGPQRYCIGSPGLEDSLRTLLLCRK</sequence>
<dbReference type="AlphaFoldDB" id="A0A2I0B327"/>
<accession>A0A2I0B327</accession>
<dbReference type="EMBL" id="KZ451919">
    <property type="protein sequence ID" value="PKA62191.1"/>
    <property type="molecule type" value="Genomic_DNA"/>
</dbReference>
<keyword evidence="2" id="KW-1185">Reference proteome</keyword>
<reference evidence="1 2" key="1">
    <citation type="journal article" date="2017" name="Nature">
        <title>The Apostasia genome and the evolution of orchids.</title>
        <authorList>
            <person name="Zhang G.Q."/>
            <person name="Liu K.W."/>
            <person name="Li Z."/>
            <person name="Lohaus R."/>
            <person name="Hsiao Y.Y."/>
            <person name="Niu S.C."/>
            <person name="Wang J.Y."/>
            <person name="Lin Y.C."/>
            <person name="Xu Q."/>
            <person name="Chen L.J."/>
            <person name="Yoshida K."/>
            <person name="Fujiwara S."/>
            <person name="Wang Z.W."/>
            <person name="Zhang Y.Q."/>
            <person name="Mitsuda N."/>
            <person name="Wang M."/>
            <person name="Liu G.H."/>
            <person name="Pecoraro L."/>
            <person name="Huang H.X."/>
            <person name="Xiao X.J."/>
            <person name="Lin M."/>
            <person name="Wu X.Y."/>
            <person name="Wu W.L."/>
            <person name="Chen Y.Y."/>
            <person name="Chang S.B."/>
            <person name="Sakamoto S."/>
            <person name="Ohme-Takagi M."/>
            <person name="Yagi M."/>
            <person name="Zeng S.J."/>
            <person name="Shen C.Y."/>
            <person name="Yeh C.M."/>
            <person name="Luo Y.B."/>
            <person name="Tsai W.C."/>
            <person name="Van de Peer Y."/>
            <person name="Liu Z.J."/>
        </authorList>
    </citation>
    <scope>NUCLEOTIDE SEQUENCE [LARGE SCALE GENOMIC DNA]</scope>
    <source>
        <strain evidence="2">cv. Shenzhen</strain>
        <tissue evidence="1">Stem</tissue>
    </source>
</reference>
<protein>
    <submittedName>
        <fullName evidence="1">Uncharacterized protein</fullName>
    </submittedName>
</protein>